<reference evidence="1" key="1">
    <citation type="submission" date="2020-08" db="EMBL/GenBank/DDBJ databases">
        <title>Multicomponent nature underlies the extraordinary mechanical properties of spider dragline silk.</title>
        <authorList>
            <person name="Kono N."/>
            <person name="Nakamura H."/>
            <person name="Mori M."/>
            <person name="Yoshida Y."/>
            <person name="Ohtoshi R."/>
            <person name="Malay A.D."/>
            <person name="Moran D.A.P."/>
            <person name="Tomita M."/>
            <person name="Numata K."/>
            <person name="Arakawa K."/>
        </authorList>
    </citation>
    <scope>NUCLEOTIDE SEQUENCE</scope>
</reference>
<dbReference type="Proteomes" id="UP000887013">
    <property type="component" value="Unassembled WGS sequence"/>
</dbReference>
<sequence length="141" mass="15120">MPPLAKCLSIGNDEHGSLCGCCPGCLSHIYMFAPFTTNCFIESKMMYKTFLLLLIGITAANAFLCPPNFCSTVKCQAVSCSANQIYKQHGSFCGCCPTCLNIIQKGGSCNQLLIVGEPARMQCAAGLYCNFDTATCESKNV</sequence>
<dbReference type="InterPro" id="IPR053741">
    <property type="entry name" value="Ser_Fungal_Prot_Inhib_sf"/>
</dbReference>
<protein>
    <submittedName>
        <fullName evidence="1">Uncharacterized protein</fullName>
    </submittedName>
</protein>
<dbReference type="EMBL" id="BMAW01055204">
    <property type="protein sequence ID" value="GFS99728.1"/>
    <property type="molecule type" value="Genomic_DNA"/>
</dbReference>
<gene>
    <name evidence="1" type="primary">AVEN_2226_1</name>
    <name evidence="1" type="ORF">NPIL_672841</name>
</gene>
<accession>A0A8X6N812</accession>
<comment type="caution">
    <text evidence="1">The sequence shown here is derived from an EMBL/GenBank/DDBJ whole genome shotgun (WGS) entry which is preliminary data.</text>
</comment>
<evidence type="ECO:0000313" key="1">
    <source>
        <dbReference type="EMBL" id="GFS99728.1"/>
    </source>
</evidence>
<name>A0A8X6N812_NEPPI</name>
<dbReference type="AlphaFoldDB" id="A0A8X6N812"/>
<evidence type="ECO:0000313" key="2">
    <source>
        <dbReference type="Proteomes" id="UP000887013"/>
    </source>
</evidence>
<keyword evidence="2" id="KW-1185">Reference proteome</keyword>
<dbReference type="OrthoDB" id="6430450at2759"/>
<dbReference type="Gene3D" id="2.10.80.20">
    <property type="match status" value="1"/>
</dbReference>
<proteinExistence type="predicted"/>
<organism evidence="1 2">
    <name type="scientific">Nephila pilipes</name>
    <name type="common">Giant wood spider</name>
    <name type="synonym">Nephila maculata</name>
    <dbReference type="NCBI Taxonomy" id="299642"/>
    <lineage>
        <taxon>Eukaryota</taxon>
        <taxon>Metazoa</taxon>
        <taxon>Ecdysozoa</taxon>
        <taxon>Arthropoda</taxon>
        <taxon>Chelicerata</taxon>
        <taxon>Arachnida</taxon>
        <taxon>Araneae</taxon>
        <taxon>Araneomorphae</taxon>
        <taxon>Entelegynae</taxon>
        <taxon>Araneoidea</taxon>
        <taxon>Nephilidae</taxon>
        <taxon>Nephila</taxon>
    </lineage>
</organism>